<dbReference type="GO" id="GO:0000145">
    <property type="term" value="C:exocyst"/>
    <property type="evidence" value="ECO:0007669"/>
    <property type="project" value="EnsemblFungi"/>
</dbReference>
<dbReference type="GO" id="GO:0007266">
    <property type="term" value="P:Rho protein signal transduction"/>
    <property type="evidence" value="ECO:0007669"/>
    <property type="project" value="EnsemblFungi"/>
</dbReference>
<proteinExistence type="inferred from homology"/>
<evidence type="ECO:0000256" key="1">
    <source>
        <dbReference type="ARBA" id="ARBA00006756"/>
    </source>
</evidence>
<evidence type="ECO:0000256" key="4">
    <source>
        <dbReference type="RuleBase" id="RU365026"/>
    </source>
</evidence>
<dbReference type="Gene3D" id="1.20.1310.30">
    <property type="match status" value="1"/>
</dbReference>
<dbReference type="OrthoDB" id="1922221at2759"/>
<dbReference type="GO" id="GO:0005886">
    <property type="term" value="C:plasma membrane"/>
    <property type="evidence" value="ECO:0007669"/>
    <property type="project" value="EnsemblFungi"/>
</dbReference>
<dbReference type="GO" id="GO:0006893">
    <property type="term" value="P:Golgi to plasma membrane transport"/>
    <property type="evidence" value="ECO:0007669"/>
    <property type="project" value="EnsemblFungi"/>
</dbReference>
<name>J7R1E6_HUIN7</name>
<dbReference type="Pfam" id="PF20669">
    <property type="entry name" value="Exo70_N"/>
    <property type="match status" value="1"/>
</dbReference>
<organism evidence="6 7">
    <name type="scientific">Huiozyma naganishii (strain ATCC MYA-139 / BCRC 22969 / CBS 8797 / KCTC 17520 / NBRC 10181 / NCYC 3082 / Yp74L-3)</name>
    <name type="common">Yeast</name>
    <name type="synonym">Kazachstania naganishii</name>
    <dbReference type="NCBI Taxonomy" id="1071383"/>
    <lineage>
        <taxon>Eukaryota</taxon>
        <taxon>Fungi</taxon>
        <taxon>Dikarya</taxon>
        <taxon>Ascomycota</taxon>
        <taxon>Saccharomycotina</taxon>
        <taxon>Saccharomycetes</taxon>
        <taxon>Saccharomycetales</taxon>
        <taxon>Saccharomycetaceae</taxon>
        <taxon>Huiozyma</taxon>
    </lineage>
</organism>
<keyword evidence="2 4" id="KW-0813">Transport</keyword>
<dbReference type="Gene3D" id="1.10.357.60">
    <property type="match status" value="1"/>
</dbReference>
<keyword evidence="3 4" id="KW-0268">Exocytosis</keyword>
<dbReference type="GO" id="GO:0005546">
    <property type="term" value="F:phosphatidylinositol-4,5-bisphosphate binding"/>
    <property type="evidence" value="ECO:0007669"/>
    <property type="project" value="EnsemblFungi"/>
</dbReference>
<dbReference type="Pfam" id="PF03081">
    <property type="entry name" value="Exo70_C"/>
    <property type="match status" value="1"/>
</dbReference>
<dbReference type="SUPFAM" id="SSF74788">
    <property type="entry name" value="Cullin repeat-like"/>
    <property type="match status" value="1"/>
</dbReference>
<dbReference type="GO" id="GO:0051601">
    <property type="term" value="P:exocyst localization"/>
    <property type="evidence" value="ECO:0007669"/>
    <property type="project" value="EnsemblFungi"/>
</dbReference>
<evidence type="ECO:0000259" key="5">
    <source>
        <dbReference type="Pfam" id="PF03081"/>
    </source>
</evidence>
<keyword evidence="7" id="KW-1185">Reference proteome</keyword>
<dbReference type="GO" id="GO:0031267">
    <property type="term" value="F:small GTPase binding"/>
    <property type="evidence" value="ECO:0007669"/>
    <property type="project" value="EnsemblFungi"/>
</dbReference>
<feature type="domain" description="Exocyst complex subunit Exo70 C-terminal" evidence="5">
    <location>
        <begin position="236"/>
        <end position="614"/>
    </location>
</feature>
<dbReference type="InterPro" id="IPR046364">
    <property type="entry name" value="Exo70_C"/>
</dbReference>
<dbReference type="GO" id="GO:0001927">
    <property type="term" value="P:exocyst assembly"/>
    <property type="evidence" value="ECO:0007669"/>
    <property type="project" value="EnsemblFungi"/>
</dbReference>
<dbReference type="Proteomes" id="UP000006310">
    <property type="component" value="Chromosome 2"/>
</dbReference>
<reference evidence="7" key="2">
    <citation type="submission" date="2012-08" db="EMBL/GenBank/DDBJ databases">
        <title>Genome sequence of Kazachstania naganishii.</title>
        <authorList>
            <person name="Gordon J.L."/>
            <person name="Armisen D."/>
            <person name="Proux-Wera E."/>
            <person name="OhEigeartaigh S.S."/>
            <person name="Byrne K.P."/>
            <person name="Wolfe K.H."/>
        </authorList>
    </citation>
    <scope>NUCLEOTIDE SEQUENCE [LARGE SCALE GENOMIC DNA]</scope>
    <source>
        <strain evidence="7">ATCC MYA-139 / BCRC 22969 / CBS 8797 / CCRC 22969 / KCTC 17520 / NBRC 10181 / NCYC 3082</strain>
    </source>
</reference>
<dbReference type="GeneID" id="34524280"/>
<dbReference type="InterPro" id="IPR016159">
    <property type="entry name" value="Cullin_repeat-like_dom_sf"/>
</dbReference>
<dbReference type="Gene3D" id="1.20.1280.170">
    <property type="entry name" value="Exocyst complex component Exo70"/>
    <property type="match status" value="1"/>
</dbReference>
<evidence type="ECO:0000313" key="6">
    <source>
        <dbReference type="EMBL" id="CCK68630.1"/>
    </source>
</evidence>
<dbReference type="GO" id="GO:0005934">
    <property type="term" value="C:cellular bud tip"/>
    <property type="evidence" value="ECO:0007669"/>
    <property type="project" value="EnsemblFungi"/>
</dbReference>
<sequence>MTSLAPDIDVDEADIYVLSQGLEKSNKLALEINKSLRKISSTSSQSTQLFTPILSRNNMLITLQRNIESTLNSVASVKDLANEASKYEIILRRGIGKIGLKQYTQIMHKLDDMVEDIKSGKEPNAEFYGILTHLTDLIRQSENQLKLYFTAVINSLPDFDPMINMEKRIPFPYYNDQQLNELTWILDYFYNNSEGSLIETVFVHQRSEKIIKCMGFLEPFVKKITGAKGAPYEKGSNGMLNYTEALLGFIANERSLVNDLYSQYTALQPNVLISIITPLLKVYSKLFLTNITAVQDNLQNIGIYSFELVESVEKVIKALRFNKELEHHPLLRSCVDKVHSVTKSLYKDTVQRIVQRVNLLSSVPSDSGVSEPTVDTMSRLRKFSEYQTGCLNAMNGISREDWMVEPLTDKESTFNQGSLQNASNDALLSCFFSDCVDLLLVSLEKRAQMLLSQVEGGSGKNHKQRIGFFALMNITLVEEIVQKSNLNAIIAREGHTRLEKLKKRYIGYMVEDWRSLTAILMDSVHIDSTGKKTKDKELIKEKFRKFNAGFEELVSKAKQYRLNNDSLKQILKSEILSLVIPMYERFYSRYKDFFKNPRKHIKFTPGELTSTINQLVK</sequence>
<protein>
    <recommendedName>
        <fullName evidence="4">Exocyst complex protein EXO70</fullName>
    </recommendedName>
</protein>
<evidence type="ECO:0000256" key="3">
    <source>
        <dbReference type="ARBA" id="ARBA00022483"/>
    </source>
</evidence>
<dbReference type="InterPro" id="IPR004140">
    <property type="entry name" value="Exo70"/>
</dbReference>
<dbReference type="KEGG" id="kng:KNAG_0B01870"/>
<keyword evidence="4" id="KW-0653">Protein transport</keyword>
<dbReference type="GO" id="GO:0015031">
    <property type="term" value="P:protein transport"/>
    <property type="evidence" value="ECO:0007669"/>
    <property type="project" value="UniProtKB-KW"/>
</dbReference>
<dbReference type="PANTHER" id="PTHR12542">
    <property type="entry name" value="EXOCYST COMPLEX PROTEIN EXO70"/>
    <property type="match status" value="1"/>
</dbReference>
<comment type="subcellular location">
    <subcellularLocation>
        <location evidence="4">Bud</location>
    </subcellularLocation>
    <subcellularLocation>
        <location evidence="4">Bud neck</location>
    </subcellularLocation>
</comment>
<dbReference type="RefSeq" id="XP_022462876.1">
    <property type="nucleotide sequence ID" value="XM_022611470.1"/>
</dbReference>
<dbReference type="OMA" id="GIIRAGP"/>
<evidence type="ECO:0000256" key="2">
    <source>
        <dbReference type="ARBA" id="ARBA00022448"/>
    </source>
</evidence>
<gene>
    <name evidence="6" type="primary">KNAG0B01870</name>
    <name evidence="6" type="ordered locus">KNAG_0B01870</name>
</gene>
<accession>J7R1E6</accession>
<dbReference type="STRING" id="1071383.J7R1E6"/>
<dbReference type="EMBL" id="HE978315">
    <property type="protein sequence ID" value="CCK68630.1"/>
    <property type="molecule type" value="Genomic_DNA"/>
</dbReference>
<dbReference type="eggNOG" id="KOG2344">
    <property type="taxonomic scope" value="Eukaryota"/>
</dbReference>
<dbReference type="PANTHER" id="PTHR12542:SF41">
    <property type="entry name" value="EXOCYST COMPLEX COMPONENT 7"/>
    <property type="match status" value="1"/>
</dbReference>
<reference evidence="6 7" key="1">
    <citation type="journal article" date="2011" name="Proc. Natl. Acad. Sci. U.S.A.">
        <title>Evolutionary erosion of yeast sex chromosomes by mating-type switching accidents.</title>
        <authorList>
            <person name="Gordon J.L."/>
            <person name="Armisen D."/>
            <person name="Proux-Wera E."/>
            <person name="Oheigeartaigh S.S."/>
            <person name="Byrne K.P."/>
            <person name="Wolfe K.H."/>
        </authorList>
    </citation>
    <scope>NUCLEOTIDE SEQUENCE [LARGE SCALE GENOMIC DNA]</scope>
    <source>
        <strain evidence="7">ATCC MYA-139 / BCRC 22969 / CBS 8797 / CCRC 22969 / KCTC 17520 / NBRC 10181 / NCYC 3082</strain>
    </source>
</reference>
<evidence type="ECO:0000313" key="7">
    <source>
        <dbReference type="Proteomes" id="UP000006310"/>
    </source>
</evidence>
<dbReference type="GO" id="GO:0000131">
    <property type="term" value="C:incipient cellular bud site"/>
    <property type="evidence" value="ECO:0007669"/>
    <property type="project" value="EnsemblFungi"/>
</dbReference>
<dbReference type="GO" id="GO:0005935">
    <property type="term" value="C:cellular bud neck"/>
    <property type="evidence" value="ECO:0007669"/>
    <property type="project" value="UniProtKB-SubCell"/>
</dbReference>
<dbReference type="Gene3D" id="1.20.58.1150">
    <property type="match status" value="1"/>
</dbReference>
<dbReference type="HOGENOM" id="CLU_010236_4_1_1"/>
<dbReference type="AlphaFoldDB" id="J7R1E6"/>
<comment type="similarity">
    <text evidence="1 4">Belongs to the EXO70 family.</text>
</comment>
<comment type="function">
    <text evidence="4">Involved in the secretory pathway as part of the exocyst complex which tethers secretory vesicles to the sites of exocytosis. Also plays a role in the assembly of the exocyst.</text>
</comment>